<sequence length="137" mass="15728">MKKWLNDGHGAYTYYSAQLAKDIDGLLRKYQNTGDETAKKKIQEDIENKYIENQERLIELFTQGPALMNDSKGLLSGLGEYNRVENERAYREGKYQGKNLPQNYITNSLNESIREGKLGVMDINEYIESLRNGAGLR</sequence>
<keyword evidence="2" id="KW-1185">Reference proteome</keyword>
<dbReference type="EMBL" id="ADAD01000004">
    <property type="protein sequence ID" value="EEY36160.1"/>
    <property type="molecule type" value="Genomic_DNA"/>
</dbReference>
<name>D0GIC0_9FUSO</name>
<gene>
    <name evidence="1" type="ORF">HMPREF0554_1182</name>
</gene>
<dbReference type="AlphaFoldDB" id="D0GIC0"/>
<dbReference type="RefSeq" id="WP_006806225.1">
    <property type="nucleotide sequence ID" value="NZ_ADAD01000004.1"/>
</dbReference>
<comment type="caution">
    <text evidence="1">The sequence shown here is derived from an EMBL/GenBank/DDBJ whole genome shotgun (WGS) entry which is preliminary data.</text>
</comment>
<protein>
    <submittedName>
        <fullName evidence="1">Uncharacterized protein</fullName>
    </submittedName>
</protein>
<reference evidence="1 2" key="1">
    <citation type="submission" date="2009-10" db="EMBL/GenBank/DDBJ databases">
        <authorList>
            <person name="Harkins D.M."/>
            <person name="Madupu R."/>
            <person name="Durkin A.S."/>
            <person name="Torralba M."/>
            <person name="Methe B."/>
            <person name="Sutton G.G."/>
            <person name="Strausberg R.L."/>
            <person name="Nelson K.E."/>
        </authorList>
    </citation>
    <scope>NUCLEOTIDE SEQUENCE [LARGE SCALE GENOMIC DNA]</scope>
    <source>
        <strain evidence="1 2">F0264</strain>
    </source>
</reference>
<accession>D0GIC0</accession>
<dbReference type="Proteomes" id="UP000004226">
    <property type="component" value="Unassembled WGS sequence"/>
</dbReference>
<evidence type="ECO:0000313" key="1">
    <source>
        <dbReference type="EMBL" id="EEY36160.1"/>
    </source>
</evidence>
<evidence type="ECO:0000313" key="2">
    <source>
        <dbReference type="Proteomes" id="UP000004226"/>
    </source>
</evidence>
<proteinExistence type="predicted"/>
<organism evidence="1 2">
    <name type="scientific">Pseudoleptotrichia goodfellowii F0264</name>
    <dbReference type="NCBI Taxonomy" id="596323"/>
    <lineage>
        <taxon>Bacteria</taxon>
        <taxon>Fusobacteriati</taxon>
        <taxon>Fusobacteriota</taxon>
        <taxon>Fusobacteriia</taxon>
        <taxon>Fusobacteriales</taxon>
        <taxon>Leptotrichiaceae</taxon>
        <taxon>Pseudoleptotrichia</taxon>
    </lineage>
</organism>